<dbReference type="PANTHER" id="PTHR37423:SF2">
    <property type="entry name" value="MEMBRANE-BOUND LYTIC MUREIN TRANSGLYCOSYLASE C"/>
    <property type="match status" value="1"/>
</dbReference>
<dbReference type="PANTHER" id="PTHR37423">
    <property type="entry name" value="SOLUBLE LYTIC MUREIN TRANSGLYCOSYLASE-RELATED"/>
    <property type="match status" value="1"/>
</dbReference>
<dbReference type="GO" id="GO:0016829">
    <property type="term" value="F:lyase activity"/>
    <property type="evidence" value="ECO:0007669"/>
    <property type="project" value="UniProtKB-KW"/>
</dbReference>
<evidence type="ECO:0000259" key="3">
    <source>
        <dbReference type="Pfam" id="PF01464"/>
    </source>
</evidence>
<feature type="chain" id="PRO_5028846190" evidence="2">
    <location>
        <begin position="44"/>
        <end position="252"/>
    </location>
</feature>
<protein>
    <submittedName>
        <fullName evidence="4">Membrane-bound lytic murein transglycosylase F</fullName>
        <ecNumber evidence="4">4.2.2.-</ecNumber>
    </submittedName>
</protein>
<feature type="signal peptide" evidence="2">
    <location>
        <begin position="1"/>
        <end position="43"/>
    </location>
</feature>
<dbReference type="InterPro" id="IPR023346">
    <property type="entry name" value="Lysozyme-like_dom_sf"/>
</dbReference>
<keyword evidence="4" id="KW-0456">Lyase</keyword>
<accession>A0A6S7AR43</accession>
<feature type="domain" description="Transglycosylase SLT" evidence="3">
    <location>
        <begin position="125"/>
        <end position="228"/>
    </location>
</feature>
<comment type="similarity">
    <text evidence="1">Belongs to the transglycosylase Slt family.</text>
</comment>
<name>A0A6S7AR43_9BURK</name>
<evidence type="ECO:0000256" key="1">
    <source>
        <dbReference type="ARBA" id="ARBA00007734"/>
    </source>
</evidence>
<keyword evidence="5" id="KW-1185">Reference proteome</keyword>
<dbReference type="InterPro" id="IPR008258">
    <property type="entry name" value="Transglycosylase_SLT_dom_1"/>
</dbReference>
<dbReference type="RefSeq" id="WP_054423265.1">
    <property type="nucleotide sequence ID" value="NZ_CADIJQ010000021.1"/>
</dbReference>
<reference evidence="4 5" key="1">
    <citation type="submission" date="2020-04" db="EMBL/GenBank/DDBJ databases">
        <authorList>
            <person name="De Canck E."/>
        </authorList>
    </citation>
    <scope>NUCLEOTIDE SEQUENCE [LARGE SCALE GENOMIC DNA]</scope>
    <source>
        <strain evidence="4 5">LMG 3441</strain>
    </source>
</reference>
<dbReference type="Pfam" id="PF01464">
    <property type="entry name" value="SLT"/>
    <property type="match status" value="1"/>
</dbReference>
<dbReference type="EC" id="4.2.2.-" evidence="4"/>
<keyword evidence="2" id="KW-0732">Signal</keyword>
<dbReference type="EMBL" id="CADIJQ010000021">
    <property type="protein sequence ID" value="CAB3744469.1"/>
    <property type="molecule type" value="Genomic_DNA"/>
</dbReference>
<proteinExistence type="inferred from homology"/>
<organism evidence="4 5">
    <name type="scientific">Achromobacter kerstersii</name>
    <dbReference type="NCBI Taxonomy" id="1353890"/>
    <lineage>
        <taxon>Bacteria</taxon>
        <taxon>Pseudomonadati</taxon>
        <taxon>Pseudomonadota</taxon>
        <taxon>Betaproteobacteria</taxon>
        <taxon>Burkholderiales</taxon>
        <taxon>Alcaligenaceae</taxon>
        <taxon>Achromobacter</taxon>
    </lineage>
</organism>
<sequence>MQCPHRSILPAFRALLARAGGVAALTAIAAGALALAPASPAQAADIYRYKDPYGVWRAMKVPTGYAKYYKRAQARTVWRGNGIKVCLECPPQPGDGAKLASLSSTPTSRALRWGDAKPPTAHDGLIARAAQDSGVDRALLTAVIAIESGFRSDARSPKGALGLMQLMPSTAASVLAVDDIERALVDPATNVQAGSRHLRRLIDQYPGRLDLALAAYNAGEGAVRKYDAVPPYAETQAYVRDVTALYERYKTP</sequence>
<evidence type="ECO:0000313" key="5">
    <source>
        <dbReference type="Proteomes" id="UP000494269"/>
    </source>
</evidence>
<dbReference type="Proteomes" id="UP000494269">
    <property type="component" value="Unassembled WGS sequence"/>
</dbReference>
<evidence type="ECO:0000256" key="2">
    <source>
        <dbReference type="SAM" id="SignalP"/>
    </source>
</evidence>
<gene>
    <name evidence="4" type="primary">mltF_5</name>
    <name evidence="4" type="ORF">LMG3441_06162</name>
</gene>
<evidence type="ECO:0000313" key="4">
    <source>
        <dbReference type="EMBL" id="CAB3744469.1"/>
    </source>
</evidence>
<dbReference type="Gene3D" id="1.10.530.10">
    <property type="match status" value="1"/>
</dbReference>
<dbReference type="CDD" id="cd13401">
    <property type="entry name" value="Slt70-like"/>
    <property type="match status" value="1"/>
</dbReference>
<dbReference type="SUPFAM" id="SSF53955">
    <property type="entry name" value="Lysozyme-like"/>
    <property type="match status" value="1"/>
</dbReference>
<dbReference type="AlphaFoldDB" id="A0A6S7AR43"/>